<keyword evidence="3" id="KW-0731">Sigma factor</keyword>
<dbReference type="InterPro" id="IPR014284">
    <property type="entry name" value="RNA_pol_sigma-70_dom"/>
</dbReference>
<reference evidence="7 8" key="1">
    <citation type="submission" date="2019-03" db="EMBL/GenBank/DDBJ databases">
        <title>Draft genome sequences of novel Actinobacteria.</title>
        <authorList>
            <person name="Sahin N."/>
            <person name="Ay H."/>
            <person name="Saygin H."/>
        </authorList>
    </citation>
    <scope>NUCLEOTIDE SEQUENCE [LARGE SCALE GENOMIC DNA]</scope>
    <source>
        <strain evidence="7 8">H3C3</strain>
    </source>
</reference>
<dbReference type="Proteomes" id="UP000294513">
    <property type="component" value="Unassembled WGS sequence"/>
</dbReference>
<dbReference type="InterPro" id="IPR013249">
    <property type="entry name" value="RNA_pol_sigma70_r4_t2"/>
</dbReference>
<protein>
    <submittedName>
        <fullName evidence="7">RNA polymerase sigma factor</fullName>
    </submittedName>
</protein>
<evidence type="ECO:0000259" key="5">
    <source>
        <dbReference type="Pfam" id="PF04542"/>
    </source>
</evidence>
<dbReference type="Pfam" id="PF08281">
    <property type="entry name" value="Sigma70_r4_2"/>
    <property type="match status" value="1"/>
</dbReference>
<evidence type="ECO:0000259" key="6">
    <source>
        <dbReference type="Pfam" id="PF08281"/>
    </source>
</evidence>
<organism evidence="7 8">
    <name type="scientific">Actinomadura rubrisoli</name>
    <dbReference type="NCBI Taxonomy" id="2530368"/>
    <lineage>
        <taxon>Bacteria</taxon>
        <taxon>Bacillati</taxon>
        <taxon>Actinomycetota</taxon>
        <taxon>Actinomycetes</taxon>
        <taxon>Streptosporangiales</taxon>
        <taxon>Thermomonosporaceae</taxon>
        <taxon>Actinomadura</taxon>
    </lineage>
</organism>
<feature type="domain" description="RNA polymerase sigma factor 70 region 4 type 2" evidence="6">
    <location>
        <begin position="113"/>
        <end position="161"/>
    </location>
</feature>
<keyword evidence="4" id="KW-0804">Transcription</keyword>
<dbReference type="GO" id="GO:0016987">
    <property type="term" value="F:sigma factor activity"/>
    <property type="evidence" value="ECO:0007669"/>
    <property type="project" value="UniProtKB-KW"/>
</dbReference>
<evidence type="ECO:0000313" key="8">
    <source>
        <dbReference type="Proteomes" id="UP000294513"/>
    </source>
</evidence>
<dbReference type="Gene3D" id="1.10.10.10">
    <property type="entry name" value="Winged helix-like DNA-binding domain superfamily/Winged helix DNA-binding domain"/>
    <property type="match status" value="1"/>
</dbReference>
<dbReference type="Pfam" id="PF04542">
    <property type="entry name" value="Sigma70_r2"/>
    <property type="match status" value="1"/>
</dbReference>
<sequence>MRGGGDVDASVERFTAIYRQHYPKVLGYALAHDARAAAEDVANETFLTAWRKLDQVPDDDPLPWLFGVARRHRLKQRDAGRRHATIAERARQMRTEHDTDTGEVVAEREAGLAAFAALAERDAEALVLSAWYGFSAGQAARVLGCSTATYFVRLHRARKRLARLLSTSDHASVPHPALEGQRG</sequence>
<dbReference type="InterPro" id="IPR007627">
    <property type="entry name" value="RNA_pol_sigma70_r2"/>
</dbReference>
<dbReference type="InterPro" id="IPR039425">
    <property type="entry name" value="RNA_pol_sigma-70-like"/>
</dbReference>
<keyword evidence="8" id="KW-1185">Reference proteome</keyword>
<evidence type="ECO:0000256" key="2">
    <source>
        <dbReference type="ARBA" id="ARBA00023015"/>
    </source>
</evidence>
<name>A0A4R5CBT0_9ACTN</name>
<dbReference type="PANTHER" id="PTHR43133:SF25">
    <property type="entry name" value="RNA POLYMERASE SIGMA FACTOR RFAY-RELATED"/>
    <property type="match status" value="1"/>
</dbReference>
<dbReference type="GO" id="GO:0003677">
    <property type="term" value="F:DNA binding"/>
    <property type="evidence" value="ECO:0007669"/>
    <property type="project" value="InterPro"/>
</dbReference>
<dbReference type="SUPFAM" id="SSF88659">
    <property type="entry name" value="Sigma3 and sigma4 domains of RNA polymerase sigma factors"/>
    <property type="match status" value="1"/>
</dbReference>
<dbReference type="InterPro" id="IPR036388">
    <property type="entry name" value="WH-like_DNA-bd_sf"/>
</dbReference>
<dbReference type="InterPro" id="IPR013324">
    <property type="entry name" value="RNA_pol_sigma_r3/r4-like"/>
</dbReference>
<dbReference type="InterPro" id="IPR013325">
    <property type="entry name" value="RNA_pol_sigma_r2"/>
</dbReference>
<evidence type="ECO:0000313" key="7">
    <source>
        <dbReference type="EMBL" id="TDD96319.1"/>
    </source>
</evidence>
<dbReference type="Gene3D" id="1.10.1740.10">
    <property type="match status" value="1"/>
</dbReference>
<dbReference type="SUPFAM" id="SSF88946">
    <property type="entry name" value="Sigma2 domain of RNA polymerase sigma factors"/>
    <property type="match status" value="1"/>
</dbReference>
<evidence type="ECO:0000256" key="4">
    <source>
        <dbReference type="ARBA" id="ARBA00023163"/>
    </source>
</evidence>
<dbReference type="GO" id="GO:0006352">
    <property type="term" value="P:DNA-templated transcription initiation"/>
    <property type="evidence" value="ECO:0007669"/>
    <property type="project" value="InterPro"/>
</dbReference>
<evidence type="ECO:0000256" key="1">
    <source>
        <dbReference type="ARBA" id="ARBA00010641"/>
    </source>
</evidence>
<accession>A0A4R5CBT0</accession>
<evidence type="ECO:0000256" key="3">
    <source>
        <dbReference type="ARBA" id="ARBA00023082"/>
    </source>
</evidence>
<gene>
    <name evidence="7" type="ORF">E1298_03345</name>
</gene>
<dbReference type="OrthoDB" id="4184921at2"/>
<dbReference type="NCBIfam" id="TIGR02937">
    <property type="entry name" value="sigma70-ECF"/>
    <property type="match status" value="1"/>
</dbReference>
<comment type="similarity">
    <text evidence="1">Belongs to the sigma-70 factor family. ECF subfamily.</text>
</comment>
<feature type="domain" description="RNA polymerase sigma-70 region 2" evidence="5">
    <location>
        <begin position="17"/>
        <end position="75"/>
    </location>
</feature>
<comment type="caution">
    <text evidence="7">The sequence shown here is derived from an EMBL/GenBank/DDBJ whole genome shotgun (WGS) entry which is preliminary data.</text>
</comment>
<dbReference type="PANTHER" id="PTHR43133">
    <property type="entry name" value="RNA POLYMERASE ECF-TYPE SIGMA FACTO"/>
    <property type="match status" value="1"/>
</dbReference>
<proteinExistence type="inferred from homology"/>
<keyword evidence="2" id="KW-0805">Transcription regulation</keyword>
<dbReference type="EMBL" id="SMKU01000007">
    <property type="protein sequence ID" value="TDD96319.1"/>
    <property type="molecule type" value="Genomic_DNA"/>
</dbReference>
<dbReference type="AlphaFoldDB" id="A0A4R5CBT0"/>